<sequence length="273" mass="29737">MLETIGEAFLAVANARHQAAVVALGNAVRPVYRADDRGRPDHEGSCILLHLRNTKYVLTASHVIEAGANCDSNLYIGGERKFVKMSGICYRSPAPDGVLKDRFDFALMPLSDDDISSLGAVNYITEATLSKAQARSKGHVYSVIGYPNTKNRGIDEQRSAAPSNRWSYFSVSRDGTEVSRKIKVDGDQHIFIGYDKYSLDAAGKRVTAVRTKGVSGGAVIDLGRLSDPEALDPEASFTPRLAGLFVEYHKDKRIMVATRIGFILDSLERAGAL</sequence>
<evidence type="ECO:0000313" key="2">
    <source>
        <dbReference type="Proteomes" id="UP000494322"/>
    </source>
</evidence>
<protein>
    <recommendedName>
        <fullName evidence="3">Serine protease</fullName>
    </recommendedName>
</protein>
<reference evidence="1 2" key="1">
    <citation type="submission" date="2020-04" db="EMBL/GenBank/DDBJ databases">
        <authorList>
            <person name="Depoorter E."/>
        </authorList>
    </citation>
    <scope>NUCLEOTIDE SEQUENCE [LARGE SCALE GENOMIC DNA]</scope>
    <source>
        <strain evidence="1 2">BCC0132</strain>
    </source>
</reference>
<gene>
    <name evidence="1" type="ORF">BCO9919_02726</name>
</gene>
<evidence type="ECO:0008006" key="3">
    <source>
        <dbReference type="Google" id="ProtNLM"/>
    </source>
</evidence>
<dbReference type="RefSeq" id="WP_175238236.1">
    <property type="nucleotide sequence ID" value="NZ_CABWIK020000013.1"/>
</dbReference>
<name>A0A6J5J6R3_9BURK</name>
<dbReference type="Proteomes" id="UP000494322">
    <property type="component" value="Unassembled WGS sequence"/>
</dbReference>
<accession>A0A6J5J6R3</accession>
<dbReference type="EMBL" id="CABWIK020000013">
    <property type="protein sequence ID" value="CAB3967382.1"/>
    <property type="molecule type" value="Genomic_DNA"/>
</dbReference>
<proteinExistence type="predicted"/>
<dbReference type="InterPro" id="IPR009003">
    <property type="entry name" value="Peptidase_S1_PA"/>
</dbReference>
<dbReference type="AlphaFoldDB" id="A0A6J5J6R3"/>
<dbReference type="SUPFAM" id="SSF50494">
    <property type="entry name" value="Trypsin-like serine proteases"/>
    <property type="match status" value="1"/>
</dbReference>
<organism evidence="1 2">
    <name type="scientific">Burkholderia cenocepacia</name>
    <dbReference type="NCBI Taxonomy" id="95486"/>
    <lineage>
        <taxon>Bacteria</taxon>
        <taxon>Pseudomonadati</taxon>
        <taxon>Pseudomonadota</taxon>
        <taxon>Betaproteobacteria</taxon>
        <taxon>Burkholderiales</taxon>
        <taxon>Burkholderiaceae</taxon>
        <taxon>Burkholderia</taxon>
        <taxon>Burkholderia cepacia complex</taxon>
    </lineage>
</organism>
<evidence type="ECO:0000313" key="1">
    <source>
        <dbReference type="EMBL" id="CAB3967382.1"/>
    </source>
</evidence>